<evidence type="ECO:0000313" key="2">
    <source>
        <dbReference type="RefSeq" id="XP_016498439.1"/>
    </source>
</evidence>
<feature type="coiled-coil region" evidence="1">
    <location>
        <begin position="6"/>
        <end position="95"/>
    </location>
</feature>
<dbReference type="RefSeq" id="XP_016498439.1">
    <property type="nucleotide sequence ID" value="XM_016642953.1"/>
</dbReference>
<organism evidence="2">
    <name type="scientific">Nicotiana tabacum</name>
    <name type="common">Common tobacco</name>
    <dbReference type="NCBI Taxonomy" id="4097"/>
    <lineage>
        <taxon>Eukaryota</taxon>
        <taxon>Viridiplantae</taxon>
        <taxon>Streptophyta</taxon>
        <taxon>Embryophyta</taxon>
        <taxon>Tracheophyta</taxon>
        <taxon>Spermatophyta</taxon>
        <taxon>Magnoliopsida</taxon>
        <taxon>eudicotyledons</taxon>
        <taxon>Gunneridae</taxon>
        <taxon>Pentapetalae</taxon>
        <taxon>asterids</taxon>
        <taxon>lamiids</taxon>
        <taxon>Solanales</taxon>
        <taxon>Solanaceae</taxon>
        <taxon>Nicotianoideae</taxon>
        <taxon>Nicotianeae</taxon>
        <taxon>Nicotiana</taxon>
    </lineage>
</organism>
<name>A0A1S4CBV4_TOBAC</name>
<dbReference type="OMA" id="SKSEWWN"/>
<gene>
    <name evidence="2" type="primary">LOC107817179</name>
</gene>
<sequence>MEIFKKSYELKEKEDHRQEIAALKQEMEIAKKSYELKEKEDHKQEIAALKQEMEIAKKSYEHHTLEMEKKATESQQELEEKLKEATSLLTESRNRIKELETFCQSKSENWTKKEHIYQIFTEFQLGALRELRFSSQSIRQEVVKKLCRGIQST</sequence>
<dbReference type="OrthoDB" id="1747035at2759"/>
<reference evidence="2" key="1">
    <citation type="submission" date="2025-08" db="UniProtKB">
        <authorList>
            <consortium name="RefSeq"/>
        </authorList>
    </citation>
    <scope>IDENTIFICATION</scope>
</reference>
<dbReference type="KEGG" id="nta:107817179"/>
<protein>
    <submittedName>
        <fullName evidence="2">Uncharacterized protein</fullName>
    </submittedName>
</protein>
<evidence type="ECO:0000256" key="1">
    <source>
        <dbReference type="SAM" id="Coils"/>
    </source>
</evidence>
<dbReference type="STRING" id="4097.A0A1S4CBV4"/>
<dbReference type="PaxDb" id="4097-A0A1S4CBV4"/>
<feature type="non-terminal residue" evidence="2">
    <location>
        <position position="153"/>
    </location>
</feature>
<keyword evidence="1" id="KW-0175">Coiled coil</keyword>
<accession>A0A1S4CBV4</accession>
<proteinExistence type="predicted"/>
<dbReference type="Gene3D" id="1.20.5.170">
    <property type="match status" value="1"/>
</dbReference>
<dbReference type="AlphaFoldDB" id="A0A1S4CBV4"/>